<dbReference type="Gene3D" id="1.20.120.1080">
    <property type="match status" value="1"/>
</dbReference>
<evidence type="ECO:0000313" key="7">
    <source>
        <dbReference type="RefSeq" id="XP_013168770.1"/>
    </source>
</evidence>
<keyword evidence="4" id="KW-0067">ATP-binding</keyword>
<name>A0AAJ7E9Z7_PAPXU</name>
<dbReference type="CDD" id="cd17917">
    <property type="entry name" value="DEXHc_RHA-like"/>
    <property type="match status" value="1"/>
</dbReference>
<sequence length="1087" mass="123342">MFLRKYLISNAIYRKRLLQIDCCSQICKNQVVLCNSYQSINTYVNPTYVERRKLLSYSYLSNLNNVYRRYYSNSLIDGDVTQLVNSQNEKELKRIAQLFPHPRETLNNLNAKTPEKVFDIHYKQNVVAPKGVRKKMGLSNSDWTCTYTFIWPQKIKFESIAISKRQAAEKSATQALHWLYINKRIDNKGNPIYDKKVIEDIKSNLNEPLQAEISDNSLIRINRIWNDYENEIKHVYEKTFEEASHRVYFTPSVLTKDSTIDVEDNLPEESQDSEIDEELNTFKDARTPIHPVFGRPVHPPSEAQLARRDRTLKQTFERYNEELIPLPIDQYTKEITTTLKTSRVLVIVGAAGCGKSTRAPAAVLKALGCNTTAIVSEPRRVAAIGLAQRVAEEMGEEVGESIGYQVRLHSKVPRPSSGVILYCTSGVLLRRLQLNPGLEGCSHVFIDEAHERDVNTDVTLLLLKRALDVNPNLKVIIMSATLDTEVFTKYFDPCPIVEVPGRTFPVQVSYLDDIEKKYRIKLPMTLENCGKEDGKPQIYYQEVVDVIKSIDKSESEGAILVFLPGWADIKQVKTLLDQIYAGSTTHMVLPVHSRLSTTEQTRMFEKPAPGIRKIVLATNIAETSITIPDVVYVVDTGAHKENRIKEGTGTASLETVWVSQAGAKQRTGRAGRVQPGHCFRLYTKVREESFAQHTTPEILRIPLEQTVLNCKIYAPQEKVATFLSLLPEPPTDKAIRLAVNDLIDLGALSKSEKLTRLGILLSNMTLHPRLGSSLLHSVVLGNTLATANIVSHCSDNVELFSNAPDRREEIREIKRKYSNNSDHSAFHWIQDEYERTLKEEGWSGVNDWCERHGLRKDRLNYVKSISNLHLQQLLQSSIIEAHPDVTELTRFSDIEELSAGALLSGVNSLLVTRRHVRTKGKLSTVVELFTSSGERAHIGSESVNYGIKKRKAKTQLLAYFGGYHSTERRALVVYKTTVVSPQAVLLFCNGDIEIMRSEENEDTAVLSLPKHRLRIHVPADQAESIIKAREMLGKTFKYYIERDLKSITYDQVTNISRFKTRLVKAVARILVEADNEDTNNINDEDYR</sequence>
<dbReference type="GO" id="GO:0016787">
    <property type="term" value="F:hydrolase activity"/>
    <property type="evidence" value="ECO:0007669"/>
    <property type="project" value="UniProtKB-KW"/>
</dbReference>
<dbReference type="GO" id="GO:0005634">
    <property type="term" value="C:nucleus"/>
    <property type="evidence" value="ECO:0007669"/>
    <property type="project" value="TreeGrafter"/>
</dbReference>
<dbReference type="Pfam" id="PF00270">
    <property type="entry name" value="DEAD"/>
    <property type="match status" value="1"/>
</dbReference>
<reference evidence="7" key="1">
    <citation type="submission" date="2025-08" db="UniProtKB">
        <authorList>
            <consortium name="RefSeq"/>
        </authorList>
    </citation>
    <scope>IDENTIFICATION</scope>
</reference>
<dbReference type="CDD" id="cd18791">
    <property type="entry name" value="SF2_C_RHA"/>
    <property type="match status" value="1"/>
</dbReference>
<dbReference type="Pfam" id="PF00271">
    <property type="entry name" value="Helicase_C"/>
    <property type="match status" value="1"/>
</dbReference>
<feature type="domain" description="Helicase ATP-binding" evidence="5">
    <location>
        <begin position="336"/>
        <end position="500"/>
    </location>
</feature>
<accession>A0AAJ7E9Z7</accession>
<dbReference type="InterPro" id="IPR007502">
    <property type="entry name" value="Helicase-assoc_dom"/>
</dbReference>
<dbReference type="GO" id="GO:0002151">
    <property type="term" value="F:G-quadruplex RNA binding"/>
    <property type="evidence" value="ECO:0007669"/>
    <property type="project" value="TreeGrafter"/>
</dbReference>
<dbReference type="SMART" id="SM00490">
    <property type="entry name" value="HELICc"/>
    <property type="match status" value="1"/>
</dbReference>
<dbReference type="KEGG" id="pxu:106118639"/>
<dbReference type="PANTHER" id="PTHR18934">
    <property type="entry name" value="ATP-DEPENDENT RNA HELICASE"/>
    <property type="match status" value="1"/>
</dbReference>
<dbReference type="GO" id="GO:0005737">
    <property type="term" value="C:cytoplasm"/>
    <property type="evidence" value="ECO:0007669"/>
    <property type="project" value="TreeGrafter"/>
</dbReference>
<dbReference type="InterPro" id="IPR002464">
    <property type="entry name" value="DNA/RNA_helicase_DEAH_CS"/>
</dbReference>
<dbReference type="PANTHER" id="PTHR18934:SF257">
    <property type="entry name" value="ATP-DEPENDENT RNA HELICASE DHX30"/>
    <property type="match status" value="1"/>
</dbReference>
<dbReference type="Proteomes" id="UP000694872">
    <property type="component" value="Unplaced"/>
</dbReference>
<evidence type="ECO:0000256" key="3">
    <source>
        <dbReference type="ARBA" id="ARBA00022806"/>
    </source>
</evidence>
<dbReference type="InterPro" id="IPR001650">
    <property type="entry name" value="Helicase_C-like"/>
</dbReference>
<keyword evidence="1" id="KW-0547">Nucleotide-binding</keyword>
<evidence type="ECO:0000256" key="1">
    <source>
        <dbReference type="ARBA" id="ARBA00022741"/>
    </source>
</evidence>
<evidence type="ECO:0000256" key="2">
    <source>
        <dbReference type="ARBA" id="ARBA00022801"/>
    </source>
</evidence>
<dbReference type="InterPro" id="IPR027417">
    <property type="entry name" value="P-loop_NTPase"/>
</dbReference>
<dbReference type="SMART" id="SM00487">
    <property type="entry name" value="DEXDc"/>
    <property type="match status" value="1"/>
</dbReference>
<proteinExistence type="predicted"/>
<keyword evidence="3 7" id="KW-0347">Helicase</keyword>
<dbReference type="GeneID" id="106118639"/>
<dbReference type="PROSITE" id="PS00690">
    <property type="entry name" value="DEAH_ATP_HELICASE"/>
    <property type="match status" value="1"/>
</dbReference>
<protein>
    <submittedName>
        <fullName evidence="7">ATP-dependent RNA helicase DHX30</fullName>
    </submittedName>
</protein>
<dbReference type="RefSeq" id="XP_013168770.1">
    <property type="nucleotide sequence ID" value="XM_013313316.1"/>
</dbReference>
<dbReference type="InterPro" id="IPR014001">
    <property type="entry name" value="Helicase_ATP-bd"/>
</dbReference>
<dbReference type="PROSITE" id="PS51192">
    <property type="entry name" value="HELICASE_ATP_BIND_1"/>
    <property type="match status" value="1"/>
</dbReference>
<gene>
    <name evidence="7" type="primary">LOC106118639</name>
</gene>
<evidence type="ECO:0000259" key="5">
    <source>
        <dbReference type="PROSITE" id="PS51192"/>
    </source>
</evidence>
<evidence type="ECO:0000259" key="6">
    <source>
        <dbReference type="PROSITE" id="PS51194"/>
    </source>
</evidence>
<keyword evidence="2" id="KW-0378">Hydrolase</keyword>
<dbReference type="GO" id="GO:0003724">
    <property type="term" value="F:RNA helicase activity"/>
    <property type="evidence" value="ECO:0007669"/>
    <property type="project" value="TreeGrafter"/>
</dbReference>
<dbReference type="PROSITE" id="PS51194">
    <property type="entry name" value="HELICASE_CTER"/>
    <property type="match status" value="1"/>
</dbReference>
<dbReference type="InterPro" id="IPR011545">
    <property type="entry name" value="DEAD/DEAH_box_helicase_dom"/>
</dbReference>
<dbReference type="SUPFAM" id="SSF52540">
    <property type="entry name" value="P-loop containing nucleoside triphosphate hydrolases"/>
    <property type="match status" value="1"/>
</dbReference>
<dbReference type="GO" id="GO:0005524">
    <property type="term" value="F:ATP binding"/>
    <property type="evidence" value="ECO:0007669"/>
    <property type="project" value="UniProtKB-KW"/>
</dbReference>
<feature type="domain" description="Helicase C-terminal" evidence="6">
    <location>
        <begin position="545"/>
        <end position="714"/>
    </location>
</feature>
<dbReference type="Gene3D" id="3.30.160.20">
    <property type="match status" value="1"/>
</dbReference>
<dbReference type="GO" id="GO:0003678">
    <property type="term" value="F:DNA helicase activity"/>
    <property type="evidence" value="ECO:0007669"/>
    <property type="project" value="TreeGrafter"/>
</dbReference>
<dbReference type="AlphaFoldDB" id="A0AAJ7E9Z7"/>
<dbReference type="SMART" id="SM00847">
    <property type="entry name" value="HA2"/>
    <property type="match status" value="1"/>
</dbReference>
<organism evidence="7">
    <name type="scientific">Papilio xuthus</name>
    <name type="common">Asian swallowtail butterfly</name>
    <dbReference type="NCBI Taxonomy" id="66420"/>
    <lineage>
        <taxon>Eukaryota</taxon>
        <taxon>Metazoa</taxon>
        <taxon>Ecdysozoa</taxon>
        <taxon>Arthropoda</taxon>
        <taxon>Hexapoda</taxon>
        <taxon>Insecta</taxon>
        <taxon>Pterygota</taxon>
        <taxon>Neoptera</taxon>
        <taxon>Endopterygota</taxon>
        <taxon>Lepidoptera</taxon>
        <taxon>Glossata</taxon>
        <taxon>Ditrysia</taxon>
        <taxon>Papilionoidea</taxon>
        <taxon>Papilionidae</taxon>
        <taxon>Papilioninae</taxon>
        <taxon>Papilio</taxon>
    </lineage>
</organism>
<evidence type="ECO:0000256" key="4">
    <source>
        <dbReference type="ARBA" id="ARBA00022840"/>
    </source>
</evidence>
<dbReference type="Gene3D" id="3.40.50.300">
    <property type="entry name" value="P-loop containing nucleotide triphosphate hydrolases"/>
    <property type="match status" value="2"/>
</dbReference>